<dbReference type="AlphaFoldDB" id="A0ABD0YGH3"/>
<comment type="similarity">
    <text evidence="2">Belongs to the GILT family.</text>
</comment>
<keyword evidence="3" id="KW-0964">Secreted</keyword>
<accession>A0ABD0YGH3</accession>
<keyword evidence="4" id="KW-0732">Signal</keyword>
<name>A0ABD0YGH3_9HEMI</name>
<reference evidence="6 7" key="1">
    <citation type="submission" date="2024-07" db="EMBL/GenBank/DDBJ databases">
        <title>Chromosome-level genome assembly of the water stick insect Ranatra chinensis (Heteroptera: Nepidae).</title>
        <authorList>
            <person name="Liu X."/>
        </authorList>
    </citation>
    <scope>NUCLEOTIDE SEQUENCE [LARGE SCALE GENOMIC DNA]</scope>
    <source>
        <strain evidence="6">Cailab_2021Rc</strain>
        <tissue evidence="6">Muscle</tissue>
    </source>
</reference>
<dbReference type="Proteomes" id="UP001558652">
    <property type="component" value="Unassembled WGS sequence"/>
</dbReference>
<dbReference type="InterPro" id="IPR004911">
    <property type="entry name" value="Interferon-induced_GILT"/>
</dbReference>
<dbReference type="Pfam" id="PF03227">
    <property type="entry name" value="GILT"/>
    <property type="match status" value="1"/>
</dbReference>
<evidence type="ECO:0000256" key="2">
    <source>
        <dbReference type="ARBA" id="ARBA00005679"/>
    </source>
</evidence>
<evidence type="ECO:0000256" key="5">
    <source>
        <dbReference type="ARBA" id="ARBA00023180"/>
    </source>
</evidence>
<comment type="subcellular location">
    <subcellularLocation>
        <location evidence="1">Secreted</location>
    </subcellularLocation>
</comment>
<evidence type="ECO:0000256" key="3">
    <source>
        <dbReference type="ARBA" id="ARBA00022525"/>
    </source>
</evidence>
<gene>
    <name evidence="6" type="ORF">AAG570_012668</name>
</gene>
<evidence type="ECO:0000256" key="1">
    <source>
        <dbReference type="ARBA" id="ARBA00004613"/>
    </source>
</evidence>
<dbReference type="GO" id="GO:0005576">
    <property type="term" value="C:extracellular region"/>
    <property type="evidence" value="ECO:0007669"/>
    <property type="project" value="UniProtKB-SubCell"/>
</dbReference>
<evidence type="ECO:0000313" key="7">
    <source>
        <dbReference type="Proteomes" id="UP001558652"/>
    </source>
</evidence>
<evidence type="ECO:0000313" key="6">
    <source>
        <dbReference type="EMBL" id="KAL1129724.1"/>
    </source>
</evidence>
<comment type="caution">
    <text evidence="6">The sequence shown here is derived from an EMBL/GenBank/DDBJ whole genome shotgun (WGS) entry which is preliminary data.</text>
</comment>
<keyword evidence="5" id="KW-0325">Glycoprotein</keyword>
<sequence length="302" mass="34614">MIKIVPRNESAKDHYDNRTRKWTTTCQHGPKECDGNKIAACAIDELRNNENIINFIYCMSTSMEPEDIVQKQLLDPLCLRVAVEHSKRHGLDLVPPLLGKYIRLENRKNDVLRKALPYEITGEERLRMLEPDGRVLPPYWWQFRCQMDALDFIVLGLPGHHSDYKPLTFAFHQPHLNAPPRRTRQLTYISQFTTDIRFLPGSYNPVADALSQIEELGLPNAVDTITEAQKSEESIKRDYCGNSKSSSGYAYQELNTTLYGTSTGTPRVYLPTALRQSTVTEYRGISHPDARSHQQILVVRNE</sequence>
<protein>
    <submittedName>
        <fullName evidence="6">Uncharacterized protein</fullName>
    </submittedName>
</protein>
<evidence type="ECO:0000256" key="4">
    <source>
        <dbReference type="ARBA" id="ARBA00022729"/>
    </source>
</evidence>
<dbReference type="PANTHER" id="PTHR13234:SF8">
    <property type="entry name" value="GAMMA-INTERFERON-INDUCIBLE LYSOSOMAL THIOL REDUCTASE"/>
    <property type="match status" value="1"/>
</dbReference>
<proteinExistence type="inferred from homology"/>
<dbReference type="EMBL" id="JBFDAA010000008">
    <property type="protein sequence ID" value="KAL1129724.1"/>
    <property type="molecule type" value="Genomic_DNA"/>
</dbReference>
<keyword evidence="7" id="KW-1185">Reference proteome</keyword>
<organism evidence="6 7">
    <name type="scientific">Ranatra chinensis</name>
    <dbReference type="NCBI Taxonomy" id="642074"/>
    <lineage>
        <taxon>Eukaryota</taxon>
        <taxon>Metazoa</taxon>
        <taxon>Ecdysozoa</taxon>
        <taxon>Arthropoda</taxon>
        <taxon>Hexapoda</taxon>
        <taxon>Insecta</taxon>
        <taxon>Pterygota</taxon>
        <taxon>Neoptera</taxon>
        <taxon>Paraneoptera</taxon>
        <taxon>Hemiptera</taxon>
        <taxon>Heteroptera</taxon>
        <taxon>Panheteroptera</taxon>
        <taxon>Nepomorpha</taxon>
        <taxon>Nepidae</taxon>
        <taxon>Ranatrinae</taxon>
        <taxon>Ranatra</taxon>
    </lineage>
</organism>
<dbReference type="PANTHER" id="PTHR13234">
    <property type="entry name" value="GAMMA-INTERFERON INDUCIBLE LYSOSOMAL THIOL REDUCTASE GILT"/>
    <property type="match status" value="1"/>
</dbReference>